<dbReference type="AlphaFoldDB" id="A0A9W8TNB7"/>
<dbReference type="Pfam" id="PF12796">
    <property type="entry name" value="Ank_2"/>
    <property type="match status" value="3"/>
</dbReference>
<feature type="repeat" description="ANK" evidence="3">
    <location>
        <begin position="995"/>
        <end position="1027"/>
    </location>
</feature>
<feature type="repeat" description="ANK" evidence="3">
    <location>
        <begin position="764"/>
        <end position="796"/>
    </location>
</feature>
<dbReference type="Gene3D" id="3.40.50.300">
    <property type="entry name" value="P-loop containing nucleotide triphosphate hydrolases"/>
    <property type="match status" value="1"/>
</dbReference>
<accession>A0A9W8TNB7</accession>
<dbReference type="Proteomes" id="UP001148614">
    <property type="component" value="Unassembled WGS sequence"/>
</dbReference>
<dbReference type="SUPFAM" id="SSF52540">
    <property type="entry name" value="P-loop containing nucleoside triphosphate hydrolases"/>
    <property type="match status" value="1"/>
</dbReference>
<evidence type="ECO:0000256" key="1">
    <source>
        <dbReference type="ARBA" id="ARBA00022737"/>
    </source>
</evidence>
<dbReference type="EMBL" id="JANPWZ010000812">
    <property type="protein sequence ID" value="KAJ3571831.1"/>
    <property type="molecule type" value="Genomic_DNA"/>
</dbReference>
<feature type="domain" description="NACHT" evidence="4">
    <location>
        <begin position="258"/>
        <end position="402"/>
    </location>
</feature>
<evidence type="ECO:0000313" key="6">
    <source>
        <dbReference type="Proteomes" id="UP001148614"/>
    </source>
</evidence>
<dbReference type="Gene3D" id="1.20.120.1020">
    <property type="entry name" value="Prion-inhibition and propagation, HeLo domain"/>
    <property type="match status" value="1"/>
</dbReference>
<dbReference type="SMART" id="SM00248">
    <property type="entry name" value="ANK"/>
    <property type="match status" value="12"/>
</dbReference>
<evidence type="ECO:0000256" key="2">
    <source>
        <dbReference type="ARBA" id="ARBA00023043"/>
    </source>
</evidence>
<dbReference type="Gene3D" id="1.25.40.20">
    <property type="entry name" value="Ankyrin repeat-containing domain"/>
    <property type="match status" value="3"/>
</dbReference>
<dbReference type="InterPro" id="IPR027417">
    <property type="entry name" value="P-loop_NTPase"/>
</dbReference>
<feature type="repeat" description="ANK" evidence="3">
    <location>
        <begin position="863"/>
        <end position="895"/>
    </location>
</feature>
<name>A0A9W8TNB7_9PEZI</name>
<dbReference type="Pfam" id="PF24883">
    <property type="entry name" value="NPHP3_N"/>
    <property type="match status" value="1"/>
</dbReference>
<keyword evidence="2 3" id="KW-0040">ANK repeat</keyword>
<feature type="repeat" description="ANK" evidence="3">
    <location>
        <begin position="830"/>
        <end position="862"/>
    </location>
</feature>
<dbReference type="PROSITE" id="PS50297">
    <property type="entry name" value="ANK_REP_REGION"/>
    <property type="match status" value="8"/>
</dbReference>
<feature type="repeat" description="ANK" evidence="3">
    <location>
        <begin position="962"/>
        <end position="994"/>
    </location>
</feature>
<dbReference type="PROSITE" id="PS50088">
    <property type="entry name" value="ANK_REPEAT"/>
    <property type="match status" value="9"/>
</dbReference>
<dbReference type="InterPro" id="IPR029498">
    <property type="entry name" value="HeLo_dom"/>
</dbReference>
<feature type="repeat" description="ANK" evidence="3">
    <location>
        <begin position="929"/>
        <end position="961"/>
    </location>
</feature>
<keyword evidence="1" id="KW-0677">Repeat</keyword>
<dbReference type="PANTHER" id="PTHR24126:SF14">
    <property type="entry name" value="ANK_REP_REGION DOMAIN-CONTAINING PROTEIN"/>
    <property type="match status" value="1"/>
</dbReference>
<dbReference type="InterPro" id="IPR007111">
    <property type="entry name" value="NACHT_NTPase"/>
</dbReference>
<organism evidence="5 6">
    <name type="scientific">Xylaria arbuscula</name>
    <dbReference type="NCBI Taxonomy" id="114810"/>
    <lineage>
        <taxon>Eukaryota</taxon>
        <taxon>Fungi</taxon>
        <taxon>Dikarya</taxon>
        <taxon>Ascomycota</taxon>
        <taxon>Pezizomycotina</taxon>
        <taxon>Sordariomycetes</taxon>
        <taxon>Xylariomycetidae</taxon>
        <taxon>Xylariales</taxon>
        <taxon>Xylariaceae</taxon>
        <taxon>Xylaria</taxon>
    </lineage>
</organism>
<feature type="repeat" description="ANK" evidence="3">
    <location>
        <begin position="1029"/>
        <end position="1061"/>
    </location>
</feature>
<keyword evidence="6" id="KW-1185">Reference proteome</keyword>
<gene>
    <name evidence="5" type="ORF">NPX13_g5244</name>
</gene>
<dbReference type="PRINTS" id="PR01415">
    <property type="entry name" value="ANKYRIN"/>
</dbReference>
<comment type="caution">
    <text evidence="5">The sequence shown here is derived from an EMBL/GenBank/DDBJ whole genome shotgun (WGS) entry which is preliminary data.</text>
</comment>
<dbReference type="InterPro" id="IPR036770">
    <property type="entry name" value="Ankyrin_rpt-contain_sf"/>
</dbReference>
<dbReference type="SUPFAM" id="SSF48403">
    <property type="entry name" value="Ankyrin repeat"/>
    <property type="match status" value="1"/>
</dbReference>
<dbReference type="VEuPathDB" id="FungiDB:F4678DRAFT_406894"/>
<proteinExistence type="predicted"/>
<dbReference type="PROSITE" id="PS50837">
    <property type="entry name" value="NACHT"/>
    <property type="match status" value="1"/>
</dbReference>
<dbReference type="InterPro" id="IPR038305">
    <property type="entry name" value="HeLo_sf"/>
</dbReference>
<evidence type="ECO:0000256" key="3">
    <source>
        <dbReference type="PROSITE-ProRule" id="PRU00023"/>
    </source>
</evidence>
<evidence type="ECO:0000259" key="4">
    <source>
        <dbReference type="PROSITE" id="PS50837"/>
    </source>
</evidence>
<feature type="repeat" description="ANK" evidence="3">
    <location>
        <begin position="797"/>
        <end position="829"/>
    </location>
</feature>
<feature type="repeat" description="ANK" evidence="3">
    <location>
        <begin position="896"/>
        <end position="928"/>
    </location>
</feature>
<sequence>MDPAGLGVGIIGLIGLFGSCIEMVERWNSYKEFVAESGSLKARLNAERVRLQVWGKKVGIDKDLSKKGCHPALDDPSIRSAIETLLRSINNLDENASRIAPHLEQLSTAPGLPLCENSHSSQPTKLLESSRRMSRIVWALRGKGRATMLVVSFEILVQKLHDLVPIPKAIANFRDGGADAISSSEEKNAPWHVDAQRRLADLEKHIHLEIRKDLMNWIDAQGTEGIYRDRIERRLKNTCDWVLQTTEFRQWHSRENAKILWINGPPGYGKTILAARTVEHLSQDPNINLAYYFSSAETQYRADPLTVIRAWVSQLTMRTQQGYNLAREKWERADERTASLFDIKELFKVMLQNIRCTLVVDGLDECNATNGNQTHGASLSEFLNYLITTTSEPRVKLLIVSRNELTIRDGLFGNGNDMKKHLLELQIRSKDINNDSITFARTIVDRKLSNKPEEQREQLTNQLVDRCDSMFLGIKLLEDDLTGGKNFKQLQRVVDEAPNKLDFIYDRNWEKIQSHEQGRRHRALWILRWAAFARRPLTVLEMTEALLLNGRYDECEELDYEELPDTIDSIYLKTEILDPCVSLVEIQPGSTPNLGDCTIHLTHFSILQYILRHIPIHSAGLIANEQLRSSNDKFQNNLIAETCLRYLNSWQTWKETKLEGRNCAAIQAFRAYATVSWPRHVRLDIDNSRDIIELVKKFFRPENQNWQSWRKVFDVSMNQSSFLKYDGTIDIGNPLFYASVLRLEYIFDYLMDEIGLDVNYVDSSNRTALLALAVGGSVKSVSDLLQKGADTNIASNIGATPLQISSVKGDVEIVRKLLQYGADPMLATKEGYTPLFLASMRGHLQIVEMLIKQGADLLRKTNAGVTALGIASYLGQLEVLKILLDGGADIHVSGMEGFTPLHVASFQGQVQVVKVLLEKGADPQRQNVDGRTALHMASENGHIEIVQLLLDSGALPDLKTDNNWTALHMASKNGCIEIVQLLLDSGARPDLKTDDGWTPLLLALVKDHIHLFELLDDNGATVNSVHPLYGRSALSYAAEEGSINSVKSLLKVGADPNSRDVFDRTPLFYATWRGNVEIFDLLFSMGTVPINFRDYYGSTCLSIAARHGHIDLLTHLLSMAEVDLCTKDDFGRGLLSCSAAPAIRKLLEDEASKRGLFLCTSGGVSHFSSPHKTIQWSCDVWASCLEDSHQLVEKVTQASDSDDHDDR</sequence>
<dbReference type="InterPro" id="IPR002110">
    <property type="entry name" value="Ankyrin_rpt"/>
</dbReference>
<evidence type="ECO:0000313" key="5">
    <source>
        <dbReference type="EMBL" id="KAJ3571831.1"/>
    </source>
</evidence>
<reference evidence="5" key="1">
    <citation type="submission" date="2022-07" db="EMBL/GenBank/DDBJ databases">
        <title>Genome Sequence of Xylaria arbuscula.</title>
        <authorList>
            <person name="Buettner E."/>
        </authorList>
    </citation>
    <scope>NUCLEOTIDE SEQUENCE</scope>
    <source>
        <strain evidence="5">VT107</strain>
    </source>
</reference>
<dbReference type="InterPro" id="IPR056884">
    <property type="entry name" value="NPHP3-like_N"/>
</dbReference>
<protein>
    <recommendedName>
        <fullName evidence="4">NACHT domain-containing protein</fullName>
    </recommendedName>
</protein>
<dbReference type="PANTHER" id="PTHR24126">
    <property type="entry name" value="ANKYRIN REPEAT, PH AND SEC7 DOMAIN CONTAINING PROTEIN SECG-RELATED"/>
    <property type="match status" value="1"/>
</dbReference>
<dbReference type="Pfam" id="PF14479">
    <property type="entry name" value="HeLo"/>
    <property type="match status" value="1"/>
</dbReference>